<dbReference type="InterPro" id="IPR027417">
    <property type="entry name" value="P-loop_NTPase"/>
</dbReference>
<dbReference type="OrthoDB" id="65590at2759"/>
<dbReference type="SUPFAM" id="SSF52540">
    <property type="entry name" value="P-loop containing nucleoside triphosphate hydrolases"/>
    <property type="match status" value="1"/>
</dbReference>
<evidence type="ECO:0008006" key="3">
    <source>
        <dbReference type="Google" id="ProtNLM"/>
    </source>
</evidence>
<proteinExistence type="predicted"/>
<accession>F8QH32</accession>
<dbReference type="InParanoid" id="F8QH32"/>
<gene>
    <name evidence="1" type="ORF">SERLA73DRAFT_65909</name>
</gene>
<protein>
    <recommendedName>
        <fullName evidence="3">Adenylate kinase</fullName>
    </recommendedName>
</protein>
<sequence>MEVPPLLGDEQGRYRIHIIGNVGSTLGLFLAQALNIPYVPLDTLYWLPGWERTSDAEFCLRVRGALDRNSRGWVADGQYPELESVMQDATDIIWLDPPLFLYLPRLLRRTVARLFRITPPCSPGCEESLREMLSTKGIIWWCLSHHRPTKKKQQELIRHLGVDVGGTMRRIGGWGSESKRYKERVEEMLRMR</sequence>
<evidence type="ECO:0000313" key="2">
    <source>
        <dbReference type="Proteomes" id="UP000008063"/>
    </source>
</evidence>
<organism evidence="2">
    <name type="scientific">Serpula lacrymans var. lacrymans (strain S7.3)</name>
    <name type="common">Dry rot fungus</name>
    <dbReference type="NCBI Taxonomy" id="936435"/>
    <lineage>
        <taxon>Eukaryota</taxon>
        <taxon>Fungi</taxon>
        <taxon>Dikarya</taxon>
        <taxon>Basidiomycota</taxon>
        <taxon>Agaricomycotina</taxon>
        <taxon>Agaricomycetes</taxon>
        <taxon>Agaricomycetidae</taxon>
        <taxon>Boletales</taxon>
        <taxon>Coniophorineae</taxon>
        <taxon>Serpulaceae</taxon>
        <taxon>Serpula</taxon>
    </lineage>
</organism>
<dbReference type="PANTHER" id="PTHR37816:SF1">
    <property type="entry name" value="TOXIN"/>
    <property type="match status" value="1"/>
</dbReference>
<evidence type="ECO:0000313" key="1">
    <source>
        <dbReference type="EMBL" id="EGN92360.1"/>
    </source>
</evidence>
<dbReference type="AlphaFoldDB" id="F8QH32"/>
<reference evidence="2" key="1">
    <citation type="journal article" date="2011" name="Science">
        <title>The plant cell wall-decomposing machinery underlies the functional diversity of forest fungi.</title>
        <authorList>
            <person name="Eastwood D.C."/>
            <person name="Floudas D."/>
            <person name="Binder M."/>
            <person name="Majcherczyk A."/>
            <person name="Schneider P."/>
            <person name="Aerts A."/>
            <person name="Asiegbu F.O."/>
            <person name="Baker S.E."/>
            <person name="Barry K."/>
            <person name="Bendiksby M."/>
            <person name="Blumentritt M."/>
            <person name="Coutinho P.M."/>
            <person name="Cullen D."/>
            <person name="de Vries R.P."/>
            <person name="Gathman A."/>
            <person name="Goodell B."/>
            <person name="Henrissat B."/>
            <person name="Ihrmark K."/>
            <person name="Kauserud H."/>
            <person name="Kohler A."/>
            <person name="LaButti K."/>
            <person name="Lapidus A."/>
            <person name="Lavin J.L."/>
            <person name="Lee Y.-H."/>
            <person name="Lindquist E."/>
            <person name="Lilly W."/>
            <person name="Lucas S."/>
            <person name="Morin E."/>
            <person name="Murat C."/>
            <person name="Oguiza J.A."/>
            <person name="Park J."/>
            <person name="Pisabarro A.G."/>
            <person name="Riley R."/>
            <person name="Rosling A."/>
            <person name="Salamov A."/>
            <person name="Schmidt O."/>
            <person name="Schmutz J."/>
            <person name="Skrede I."/>
            <person name="Stenlid J."/>
            <person name="Wiebenga A."/>
            <person name="Xie X."/>
            <person name="Kuees U."/>
            <person name="Hibbett D.S."/>
            <person name="Hoffmeister D."/>
            <person name="Hoegberg N."/>
            <person name="Martin F."/>
            <person name="Grigoriev I.V."/>
            <person name="Watkinson S.C."/>
        </authorList>
    </citation>
    <scope>NUCLEOTIDE SEQUENCE [LARGE SCALE GENOMIC DNA]</scope>
    <source>
        <strain evidence="2">strain S7.3</strain>
    </source>
</reference>
<dbReference type="Proteomes" id="UP000008063">
    <property type="component" value="Unassembled WGS sequence"/>
</dbReference>
<dbReference type="PANTHER" id="PTHR37816">
    <property type="entry name" value="YALI0E33011P"/>
    <property type="match status" value="1"/>
</dbReference>
<dbReference type="OMA" id="CHESPMQ"/>
<dbReference type="InterPro" id="IPR052922">
    <property type="entry name" value="Cytidylate_Kinase-2"/>
</dbReference>
<dbReference type="EMBL" id="GL945506">
    <property type="protein sequence ID" value="EGN92360.1"/>
    <property type="molecule type" value="Genomic_DNA"/>
</dbReference>
<keyword evidence="2" id="KW-1185">Reference proteome</keyword>
<dbReference type="HOGENOM" id="CLU_092618_1_1_1"/>
<name>F8QH32_SERL3</name>